<evidence type="ECO:0000256" key="2">
    <source>
        <dbReference type="ARBA" id="ARBA00012513"/>
    </source>
</evidence>
<dbReference type="GO" id="GO:0004674">
    <property type="term" value="F:protein serine/threonine kinase activity"/>
    <property type="evidence" value="ECO:0007669"/>
    <property type="project" value="UniProtKB-KW"/>
</dbReference>
<reference evidence="16 17" key="1">
    <citation type="journal article" date="2019" name="Plant Biotechnol. J.">
        <title>The red bayberry genome and genetic basis of sex determination.</title>
        <authorList>
            <person name="Jia H.M."/>
            <person name="Jia H.J."/>
            <person name="Cai Q.L."/>
            <person name="Wang Y."/>
            <person name="Zhao H.B."/>
            <person name="Yang W.F."/>
            <person name="Wang G.Y."/>
            <person name="Li Y.H."/>
            <person name="Zhan D.L."/>
            <person name="Shen Y.T."/>
            <person name="Niu Q.F."/>
            <person name="Chang L."/>
            <person name="Qiu J."/>
            <person name="Zhao L."/>
            <person name="Xie H.B."/>
            <person name="Fu W.Y."/>
            <person name="Jin J."/>
            <person name="Li X.W."/>
            <person name="Jiao Y."/>
            <person name="Zhou C.C."/>
            <person name="Tu T."/>
            <person name="Chai C.Y."/>
            <person name="Gao J.L."/>
            <person name="Fan L.J."/>
            <person name="van de Weg E."/>
            <person name="Wang J.Y."/>
            <person name="Gao Z.S."/>
        </authorList>
    </citation>
    <scope>NUCLEOTIDE SEQUENCE [LARGE SCALE GENOMIC DNA]</scope>
    <source>
        <tissue evidence="16">Leaves</tissue>
    </source>
</reference>
<comment type="catalytic activity">
    <reaction evidence="12">
        <text>L-threonyl-[protein] + ATP = O-phospho-L-threonyl-[protein] + ADP + H(+)</text>
        <dbReference type="Rhea" id="RHEA:46608"/>
        <dbReference type="Rhea" id="RHEA-COMP:11060"/>
        <dbReference type="Rhea" id="RHEA-COMP:11605"/>
        <dbReference type="ChEBI" id="CHEBI:15378"/>
        <dbReference type="ChEBI" id="CHEBI:30013"/>
        <dbReference type="ChEBI" id="CHEBI:30616"/>
        <dbReference type="ChEBI" id="CHEBI:61977"/>
        <dbReference type="ChEBI" id="CHEBI:456216"/>
        <dbReference type="EC" id="2.7.11.1"/>
    </reaction>
</comment>
<evidence type="ECO:0000256" key="13">
    <source>
        <dbReference type="ARBA" id="ARBA00048679"/>
    </source>
</evidence>
<dbReference type="OrthoDB" id="162894at2759"/>
<evidence type="ECO:0000256" key="4">
    <source>
        <dbReference type="ARBA" id="ARBA00022553"/>
    </source>
</evidence>
<comment type="similarity">
    <text evidence="1">Belongs to the protein kinase superfamily. AGC Ser/Thr protein kinase family.</text>
</comment>
<keyword evidence="9" id="KW-0418">Kinase</keyword>
<evidence type="ECO:0000256" key="1">
    <source>
        <dbReference type="ARBA" id="ARBA00009903"/>
    </source>
</evidence>
<keyword evidence="7" id="KW-0547">Nucleotide-binding</keyword>
<dbReference type="FunFam" id="3.30.200.20:FF:000147">
    <property type="entry name" value="probable serine/threonine protein kinase IREH1"/>
    <property type="match status" value="1"/>
</dbReference>
<dbReference type="Pfam" id="PF00069">
    <property type="entry name" value="Pkinase"/>
    <property type="match status" value="1"/>
</dbReference>
<evidence type="ECO:0000256" key="9">
    <source>
        <dbReference type="ARBA" id="ARBA00022777"/>
    </source>
</evidence>
<feature type="domain" description="Protein kinase" evidence="15">
    <location>
        <begin position="833"/>
        <end position="1136"/>
    </location>
</feature>
<dbReference type="GO" id="GO:0007010">
    <property type="term" value="P:cytoskeleton organization"/>
    <property type="evidence" value="ECO:0007669"/>
    <property type="project" value="UniProtKB-ARBA"/>
</dbReference>
<dbReference type="EC" id="2.7.11.1" evidence="2"/>
<dbReference type="GO" id="GO:0035556">
    <property type="term" value="P:intracellular signal transduction"/>
    <property type="evidence" value="ECO:0007669"/>
    <property type="project" value="TreeGrafter"/>
</dbReference>
<dbReference type="EMBL" id="RXIC02000021">
    <property type="protein sequence ID" value="KAB1220566.1"/>
    <property type="molecule type" value="Genomic_DNA"/>
</dbReference>
<dbReference type="SMART" id="SM00220">
    <property type="entry name" value="S_TKc"/>
    <property type="match status" value="1"/>
</dbReference>
<dbReference type="InterPro" id="IPR000719">
    <property type="entry name" value="Prot_kinase_dom"/>
</dbReference>
<feature type="compositionally biased region" description="Basic residues" evidence="14">
    <location>
        <begin position="59"/>
        <end position="69"/>
    </location>
</feature>
<organism evidence="16 17">
    <name type="scientific">Morella rubra</name>
    <name type="common">Chinese bayberry</name>
    <dbReference type="NCBI Taxonomy" id="262757"/>
    <lineage>
        <taxon>Eukaryota</taxon>
        <taxon>Viridiplantae</taxon>
        <taxon>Streptophyta</taxon>
        <taxon>Embryophyta</taxon>
        <taxon>Tracheophyta</taxon>
        <taxon>Spermatophyta</taxon>
        <taxon>Magnoliopsida</taxon>
        <taxon>eudicotyledons</taxon>
        <taxon>Gunneridae</taxon>
        <taxon>Pentapetalae</taxon>
        <taxon>rosids</taxon>
        <taxon>fabids</taxon>
        <taxon>Fagales</taxon>
        <taxon>Myricaceae</taxon>
        <taxon>Morella</taxon>
    </lineage>
</organism>
<evidence type="ECO:0000256" key="10">
    <source>
        <dbReference type="ARBA" id="ARBA00022833"/>
    </source>
</evidence>
<evidence type="ECO:0000256" key="3">
    <source>
        <dbReference type="ARBA" id="ARBA00022527"/>
    </source>
</evidence>
<evidence type="ECO:0000256" key="5">
    <source>
        <dbReference type="ARBA" id="ARBA00022679"/>
    </source>
</evidence>
<evidence type="ECO:0000259" key="15">
    <source>
        <dbReference type="PROSITE" id="PS50011"/>
    </source>
</evidence>
<dbReference type="AlphaFoldDB" id="A0A6A1W8B9"/>
<evidence type="ECO:0000313" key="16">
    <source>
        <dbReference type="EMBL" id="KAB1220566.1"/>
    </source>
</evidence>
<dbReference type="CDD" id="cd05579">
    <property type="entry name" value="STKc_MAST_like"/>
    <property type="match status" value="1"/>
</dbReference>
<evidence type="ECO:0000256" key="14">
    <source>
        <dbReference type="SAM" id="MobiDB-lite"/>
    </source>
</evidence>
<dbReference type="Pfam" id="PF26031">
    <property type="entry name" value="IREH1"/>
    <property type="match status" value="2"/>
</dbReference>
<dbReference type="GO" id="GO:0005524">
    <property type="term" value="F:ATP binding"/>
    <property type="evidence" value="ECO:0007669"/>
    <property type="project" value="UniProtKB-KW"/>
</dbReference>
<feature type="compositionally biased region" description="Basic and acidic residues" evidence="14">
    <location>
        <begin position="32"/>
        <end position="44"/>
    </location>
</feature>
<feature type="compositionally biased region" description="Polar residues" evidence="14">
    <location>
        <begin position="48"/>
        <end position="58"/>
    </location>
</feature>
<evidence type="ECO:0000256" key="11">
    <source>
        <dbReference type="ARBA" id="ARBA00022840"/>
    </source>
</evidence>
<dbReference type="InterPro" id="IPR050236">
    <property type="entry name" value="Ser_Thr_kinase_AGC"/>
</dbReference>
<protein>
    <recommendedName>
        <fullName evidence="2">non-specific serine/threonine protein kinase</fullName>
        <ecNumber evidence="2">2.7.11.1</ecNumber>
    </recommendedName>
</protein>
<keyword evidence="6" id="KW-0479">Metal-binding</keyword>
<dbReference type="InterPro" id="IPR008271">
    <property type="entry name" value="Ser/Thr_kinase_AS"/>
</dbReference>
<feature type="compositionally biased region" description="Polar residues" evidence="14">
    <location>
        <begin position="1009"/>
        <end position="1020"/>
    </location>
</feature>
<feature type="region of interest" description="Disordered" evidence="14">
    <location>
        <begin position="1"/>
        <end position="77"/>
    </location>
</feature>
<evidence type="ECO:0000256" key="12">
    <source>
        <dbReference type="ARBA" id="ARBA00047899"/>
    </source>
</evidence>
<keyword evidence="3" id="KW-0723">Serine/threonine-protein kinase</keyword>
<dbReference type="Proteomes" id="UP000516437">
    <property type="component" value="Chromosome 3"/>
</dbReference>
<dbReference type="Gene3D" id="3.30.200.20">
    <property type="entry name" value="Phosphorylase Kinase, domain 1"/>
    <property type="match status" value="1"/>
</dbReference>
<keyword evidence="10" id="KW-0862">Zinc</keyword>
<dbReference type="Gene3D" id="1.10.510.10">
    <property type="entry name" value="Transferase(Phosphotransferase) domain 1"/>
    <property type="match status" value="1"/>
</dbReference>
<dbReference type="InterPro" id="IPR011009">
    <property type="entry name" value="Kinase-like_dom_sf"/>
</dbReference>
<keyword evidence="5" id="KW-0808">Transferase</keyword>
<dbReference type="PANTHER" id="PTHR24356">
    <property type="entry name" value="SERINE/THREONINE-PROTEIN KINASE"/>
    <property type="match status" value="1"/>
</dbReference>
<dbReference type="GO" id="GO:0008270">
    <property type="term" value="F:zinc ion binding"/>
    <property type="evidence" value="ECO:0007669"/>
    <property type="project" value="UniProtKB-KW"/>
</dbReference>
<name>A0A6A1W8B9_9ROSI</name>
<sequence length="1251" mass="139569">MDGRSRSGCDGESSSEVGIPFGLNRIKTRRVSSKDQRSSTREESTESPTFGFSWSPLRQKQKTMAHGRGKASGSSKKEFHKGKKIVRWFKSYLSKDSTQLFHNVPPNTQGCNSKIRTLDVEGAIRTKVLNEGNHLNGKYSSRESAAYGKVSKGLKSFSHEIGPKGGISPAQPRAHSYSDLEVMIHCLRRKSIVLSNLISVLRLLEVHPIIRSGDVELASFAGDVTDVIKKIESSSEGQTMAEDLLILGQKCMEMTPAEFRVKCETIVQELTEKRHQCQTGVLKWLFTRMLFILTRCTRLLQFQEELLGSLHSRFDAAKEVVNVELASFAGDVTDVIKKIESSSEGQTMAEDLLILGQKCMEMTPAEFRVKCETIVQELTEKRHQCQTGVLKWLFTRMLFILTRCTRLLQFQKDREPIDAKSLHKIKKCLENIPAVETSWVPNQQIVDSGSDCGLKEKDDGKHDLQQENKLCSVPEASCCSSIEPDEENDSVSRKTSMVLGQKLPVKNLETDFLSQVQQFHQMDGGIGKSPNNSGSGSFHEQERSTDASDSVLCRICEEVVPTSHLESHSYICAYADKWDLSYLDVDERLIKLAEILEQIIESHNTSFHASCDSPENSRTQPTNMAIASESYSPKISEWRNKGVEGMFEDIHEMDTAWIDDSHSAAMNLKGLLGLKLGNCGTSSSTGSMTSVSSTNTPRACHFDSWWLEHNNPSALEDVSQMINLADIARCVAGTDLSKEGSYEFLLACMQDLRDVLCDSKLKALVIDTFGGRIEKLLREKYLLACDLIDMSSPKIDIISKGSSKPVLDTASQSSMVSTSSHLFHKERTSIDDFEIIKPISRGAFGKVFLARKRTTGDFFAIKVLKKLDIIRKNDIERILAERNILITVRNPFVVRFFYSFTCRDNLYLVMEYLNGGDLYSLLRNVGCLEEDVARTYIAELVLALEYLHSLGIVHRDLKPDNILIAHDGHIKLQHLVLMIDVQKCCLYYQLTDFGISKIGLLNSTMELSGPQTNGTTSSDAHNQHAHKTEDRSRHSAVGTPDYLAPEILLGTEHGYAADWWSVGIILFELITGIPPFTAERPEIIFDNILNRKIPWPSDPSEMSYDAQDLINRFLMHDPEQRLGANGSAEVKAHPFFTGVDWDNLALQKAAFVPQPESVDDTSYFVSRFTQFSSPLPDDQNYSNSDSDAQESCSNSGVEMDECGDLAEFDASPLSLSLINFSFKLASINHDVLLQVGKDPAKFSPSGGGPGS</sequence>
<dbReference type="PROSITE" id="PS50011">
    <property type="entry name" value="PROTEIN_KINASE_DOM"/>
    <property type="match status" value="1"/>
</dbReference>
<feature type="compositionally biased region" description="Polar residues" evidence="14">
    <location>
        <begin position="529"/>
        <end position="538"/>
    </location>
</feature>
<evidence type="ECO:0000256" key="8">
    <source>
        <dbReference type="ARBA" id="ARBA00022771"/>
    </source>
</evidence>
<keyword evidence="17" id="KW-1185">Reference proteome</keyword>
<comment type="catalytic activity">
    <reaction evidence="13">
        <text>L-seryl-[protein] + ATP = O-phospho-L-seryl-[protein] + ADP + H(+)</text>
        <dbReference type="Rhea" id="RHEA:17989"/>
        <dbReference type="Rhea" id="RHEA-COMP:9863"/>
        <dbReference type="Rhea" id="RHEA-COMP:11604"/>
        <dbReference type="ChEBI" id="CHEBI:15378"/>
        <dbReference type="ChEBI" id="CHEBI:29999"/>
        <dbReference type="ChEBI" id="CHEBI:30616"/>
        <dbReference type="ChEBI" id="CHEBI:83421"/>
        <dbReference type="ChEBI" id="CHEBI:456216"/>
        <dbReference type="EC" id="2.7.11.1"/>
    </reaction>
</comment>
<evidence type="ECO:0000256" key="6">
    <source>
        <dbReference type="ARBA" id="ARBA00022723"/>
    </source>
</evidence>
<dbReference type="FunFam" id="1.10.510.10:FF:000024">
    <property type="entry name" value="Probable serine/threonine-protein kinase cot-1"/>
    <property type="match status" value="1"/>
</dbReference>
<keyword evidence="8" id="KW-0863">Zinc-finger</keyword>
<keyword evidence="11" id="KW-0067">ATP-binding</keyword>
<dbReference type="PROSITE" id="PS00108">
    <property type="entry name" value="PROTEIN_KINASE_ST"/>
    <property type="match status" value="1"/>
</dbReference>
<evidence type="ECO:0000313" key="17">
    <source>
        <dbReference type="Proteomes" id="UP000516437"/>
    </source>
</evidence>
<dbReference type="SUPFAM" id="SSF56112">
    <property type="entry name" value="Protein kinase-like (PK-like)"/>
    <property type="match status" value="1"/>
</dbReference>
<comment type="caution">
    <text evidence="16">The sequence shown here is derived from an EMBL/GenBank/DDBJ whole genome shotgun (WGS) entry which is preliminary data.</text>
</comment>
<feature type="region of interest" description="Disordered" evidence="14">
    <location>
        <begin position="1009"/>
        <end position="1037"/>
    </location>
</feature>
<keyword evidence="4" id="KW-0597">Phosphoprotein</keyword>
<dbReference type="PANTHER" id="PTHR24356:SF354">
    <property type="entry name" value="SERINE_THREONINE PROTEIN KINASE IRE4-RELATED"/>
    <property type="match status" value="1"/>
</dbReference>
<dbReference type="InterPro" id="IPR058783">
    <property type="entry name" value="IREH1/IRE-like_N"/>
</dbReference>
<evidence type="ECO:0000256" key="7">
    <source>
        <dbReference type="ARBA" id="ARBA00022741"/>
    </source>
</evidence>
<gene>
    <name evidence="16" type="ORF">CJ030_MR3G015819</name>
</gene>
<proteinExistence type="inferred from homology"/>
<feature type="region of interest" description="Disordered" evidence="14">
    <location>
        <begin position="523"/>
        <end position="544"/>
    </location>
</feature>
<accession>A0A6A1W8B9</accession>
<feature type="region of interest" description="Disordered" evidence="14">
    <location>
        <begin position="1175"/>
        <end position="1196"/>
    </location>
</feature>